<dbReference type="AlphaFoldDB" id="R0HQY8"/>
<dbReference type="InterPro" id="IPR040256">
    <property type="entry name" value="At4g02000-like"/>
</dbReference>
<evidence type="ECO:0000259" key="3">
    <source>
        <dbReference type="Pfam" id="PF14392"/>
    </source>
</evidence>
<protein>
    <recommendedName>
        <fullName evidence="6">DUF4283 domain-containing protein</fullName>
    </recommendedName>
</protein>
<proteinExistence type="predicted"/>
<dbReference type="eggNOG" id="KOG1075">
    <property type="taxonomic scope" value="Eukaryota"/>
</dbReference>
<dbReference type="Proteomes" id="UP000029121">
    <property type="component" value="Unassembled WGS sequence"/>
</dbReference>
<dbReference type="PANTHER" id="PTHR31286">
    <property type="entry name" value="GLYCINE-RICH CELL WALL STRUCTURAL PROTEIN 1.8-LIKE"/>
    <property type="match status" value="1"/>
</dbReference>
<feature type="domain" description="DUF4283" evidence="2">
    <location>
        <begin position="138"/>
        <end position="218"/>
    </location>
</feature>
<evidence type="ECO:0000256" key="1">
    <source>
        <dbReference type="SAM" id="MobiDB-lite"/>
    </source>
</evidence>
<keyword evidence="5" id="KW-1185">Reference proteome</keyword>
<evidence type="ECO:0000259" key="2">
    <source>
        <dbReference type="Pfam" id="PF14111"/>
    </source>
</evidence>
<dbReference type="InterPro" id="IPR025558">
    <property type="entry name" value="DUF4283"/>
</dbReference>
<evidence type="ECO:0000313" key="5">
    <source>
        <dbReference type="Proteomes" id="UP000029121"/>
    </source>
</evidence>
<feature type="region of interest" description="Disordered" evidence="1">
    <location>
        <begin position="333"/>
        <end position="366"/>
    </location>
</feature>
<evidence type="ECO:0008006" key="6">
    <source>
        <dbReference type="Google" id="ProtNLM"/>
    </source>
</evidence>
<evidence type="ECO:0000313" key="4">
    <source>
        <dbReference type="EMBL" id="EOA32199.1"/>
    </source>
</evidence>
<feature type="region of interest" description="Disordered" evidence="1">
    <location>
        <begin position="469"/>
        <end position="491"/>
    </location>
</feature>
<organism evidence="4 5">
    <name type="scientific">Capsella rubella</name>
    <dbReference type="NCBI Taxonomy" id="81985"/>
    <lineage>
        <taxon>Eukaryota</taxon>
        <taxon>Viridiplantae</taxon>
        <taxon>Streptophyta</taxon>
        <taxon>Embryophyta</taxon>
        <taxon>Tracheophyta</taxon>
        <taxon>Spermatophyta</taxon>
        <taxon>Magnoliopsida</taxon>
        <taxon>eudicotyledons</taxon>
        <taxon>Gunneridae</taxon>
        <taxon>Pentapetalae</taxon>
        <taxon>rosids</taxon>
        <taxon>malvids</taxon>
        <taxon>Brassicales</taxon>
        <taxon>Brassicaceae</taxon>
        <taxon>Camelineae</taxon>
        <taxon>Capsella</taxon>
    </lineage>
</organism>
<sequence length="491" mass="55145">MSLSEGDFLGDLAVFYRYSSFLSPTRSFSPTNSSFFQDNLAVGFGGFILSVSSIDSFTFPSFSKVNVNRKPPWRKTYKFSCFDTSSFFNLSGVSVKPLFLLSLNSTMSSLRKSLQELDLGINDEPVSLPLDLCGRAASQNRFSLIVTVVNPAKQNLRAIVGQMPRIWGVADACTGRVLGNGQALFIFKSEETLTMILNRGPWAFNDWMLSVHRWYPNISEDDMKIIPFWMQIKGIPLLYLSSDTAKYVGSKLAHVSTVDFDENAHRVEFVRVCVDWNMDIPLRFQKIFKFAENDNTVIKFRFERLRNFCSKCGSLKHEKKDCVISFNDDPVFPPNNDDNDGHDNDDNHQDDDDAPDHGSDNDTLQTIEPFGAIPGLNLHNKNKEFIITESDSTAIPSAFEDTELTAERVRYLYAKFAGKRVQGVSPQSDMKKGQNKRKRAEAEVFYQQCEASEDLAALNQIKKRERSESLGSCSEVHFDGGAGGPVPPSPP</sequence>
<dbReference type="EMBL" id="KB870807">
    <property type="protein sequence ID" value="EOA32199.1"/>
    <property type="molecule type" value="Genomic_DNA"/>
</dbReference>
<dbReference type="InterPro" id="IPR025836">
    <property type="entry name" value="Zn_knuckle_CX2CX4HX4C"/>
</dbReference>
<name>R0HQY8_9BRAS</name>
<dbReference type="PANTHER" id="PTHR31286:SF178">
    <property type="entry name" value="DUF4283 DOMAIN-CONTAINING PROTEIN"/>
    <property type="match status" value="1"/>
</dbReference>
<feature type="domain" description="Zinc knuckle CX2CX4HX4C" evidence="3">
    <location>
        <begin position="280"/>
        <end position="322"/>
    </location>
</feature>
<reference evidence="5" key="1">
    <citation type="journal article" date="2013" name="Nat. Genet.">
        <title>The Capsella rubella genome and the genomic consequences of rapid mating system evolution.</title>
        <authorList>
            <person name="Slotte T."/>
            <person name="Hazzouri K.M."/>
            <person name="Agren J.A."/>
            <person name="Koenig D."/>
            <person name="Maumus F."/>
            <person name="Guo Y.L."/>
            <person name="Steige K."/>
            <person name="Platts A.E."/>
            <person name="Escobar J.S."/>
            <person name="Newman L.K."/>
            <person name="Wang W."/>
            <person name="Mandakova T."/>
            <person name="Vello E."/>
            <person name="Smith L.M."/>
            <person name="Henz S.R."/>
            <person name="Steffen J."/>
            <person name="Takuno S."/>
            <person name="Brandvain Y."/>
            <person name="Coop G."/>
            <person name="Andolfatto P."/>
            <person name="Hu T.T."/>
            <person name="Blanchette M."/>
            <person name="Clark R.M."/>
            <person name="Quesneville H."/>
            <person name="Nordborg M."/>
            <person name="Gaut B.S."/>
            <person name="Lysak M.A."/>
            <person name="Jenkins J."/>
            <person name="Grimwood J."/>
            <person name="Chapman J."/>
            <person name="Prochnik S."/>
            <person name="Shu S."/>
            <person name="Rokhsar D."/>
            <person name="Schmutz J."/>
            <person name="Weigel D."/>
            <person name="Wright S.I."/>
        </authorList>
    </citation>
    <scope>NUCLEOTIDE SEQUENCE [LARGE SCALE GENOMIC DNA]</scope>
    <source>
        <strain evidence="5">cv. Monte Gargano</strain>
    </source>
</reference>
<dbReference type="Pfam" id="PF14111">
    <property type="entry name" value="DUF4283"/>
    <property type="match status" value="1"/>
</dbReference>
<gene>
    <name evidence="4" type="ORF">CARUB_v10015455mg</name>
</gene>
<accession>R0HQY8</accession>
<dbReference type="Pfam" id="PF14392">
    <property type="entry name" value="zf-CCHC_4"/>
    <property type="match status" value="1"/>
</dbReference>